<name>A0A839UT60_9PROT</name>
<evidence type="ECO:0008006" key="7">
    <source>
        <dbReference type="Google" id="ProtNLM"/>
    </source>
</evidence>
<evidence type="ECO:0000313" key="3">
    <source>
        <dbReference type="EMBL" id="MBB3172987.1"/>
    </source>
</evidence>
<evidence type="ECO:0000313" key="4">
    <source>
        <dbReference type="EMBL" id="NVN30937.1"/>
    </source>
</evidence>
<dbReference type="AlphaFoldDB" id="A0A839UT60"/>
<dbReference type="PROSITE" id="PS51257">
    <property type="entry name" value="PROKAR_LIPOPROTEIN"/>
    <property type="match status" value="1"/>
</dbReference>
<feature type="compositionally biased region" description="Low complexity" evidence="1">
    <location>
        <begin position="42"/>
        <end position="55"/>
    </location>
</feature>
<proteinExistence type="predicted"/>
<dbReference type="EMBL" id="JABXXQ010000250">
    <property type="protein sequence ID" value="NVN30937.1"/>
    <property type="molecule type" value="Genomic_DNA"/>
</dbReference>
<comment type="caution">
    <text evidence="3">The sequence shown here is derived from an EMBL/GenBank/DDBJ whole genome shotgun (WGS) entry which is preliminary data.</text>
</comment>
<evidence type="ECO:0000313" key="6">
    <source>
        <dbReference type="Proteomes" id="UP000565205"/>
    </source>
</evidence>
<reference evidence="3 5" key="2">
    <citation type="submission" date="2020-08" db="EMBL/GenBank/DDBJ databases">
        <title>Genomic Encyclopedia of Type Strains, Phase III (KMG-III): the genomes of soil and plant-associated and newly described type strains.</title>
        <authorList>
            <person name="Whitman W."/>
        </authorList>
    </citation>
    <scope>NUCLEOTIDE SEQUENCE [LARGE SCALE GENOMIC DNA]</scope>
    <source>
        <strain evidence="3 5">CECT 8088</strain>
    </source>
</reference>
<dbReference type="RefSeq" id="WP_176624876.1">
    <property type="nucleotide sequence ID" value="NZ_JABXXQ010000250.1"/>
</dbReference>
<protein>
    <recommendedName>
        <fullName evidence="7">Lipoprotein</fullName>
    </recommendedName>
</protein>
<keyword evidence="2" id="KW-0732">Signal</keyword>
<evidence type="ECO:0000313" key="5">
    <source>
        <dbReference type="Proteomes" id="UP000557688"/>
    </source>
</evidence>
<dbReference type="EMBL" id="JACHXV010000003">
    <property type="protein sequence ID" value="MBB3172987.1"/>
    <property type="molecule type" value="Genomic_DNA"/>
</dbReference>
<feature type="chain" id="PRO_5036240723" description="Lipoprotein" evidence="2">
    <location>
        <begin position="20"/>
        <end position="55"/>
    </location>
</feature>
<accession>A0A839UT60</accession>
<dbReference type="Proteomes" id="UP000565205">
    <property type="component" value="Unassembled WGS sequence"/>
</dbReference>
<feature type="signal peptide" evidence="2">
    <location>
        <begin position="1"/>
        <end position="19"/>
    </location>
</feature>
<organism evidence="3 5">
    <name type="scientific">Endobacter medicaginis</name>
    <dbReference type="NCBI Taxonomy" id="1181271"/>
    <lineage>
        <taxon>Bacteria</taxon>
        <taxon>Pseudomonadati</taxon>
        <taxon>Pseudomonadota</taxon>
        <taxon>Alphaproteobacteria</taxon>
        <taxon>Acetobacterales</taxon>
        <taxon>Acetobacteraceae</taxon>
        <taxon>Endobacter</taxon>
    </lineage>
</organism>
<evidence type="ECO:0000256" key="1">
    <source>
        <dbReference type="SAM" id="MobiDB-lite"/>
    </source>
</evidence>
<reference evidence="4 6" key="1">
    <citation type="submission" date="2020-06" db="EMBL/GenBank/DDBJ databases">
        <title>Description of novel acetic acid bacteria.</title>
        <authorList>
            <person name="Sombolestani A."/>
        </authorList>
    </citation>
    <scope>NUCLEOTIDE SEQUENCE [LARGE SCALE GENOMIC DNA]</scope>
    <source>
        <strain evidence="4 6">LMG 26838</strain>
    </source>
</reference>
<sequence>MIRTCLALAAVATILSACAPKPQPAHDSPFYVAGPPTPSPDNLPKNPDDPNGGAN</sequence>
<feature type="region of interest" description="Disordered" evidence="1">
    <location>
        <begin position="21"/>
        <end position="55"/>
    </location>
</feature>
<evidence type="ECO:0000256" key="2">
    <source>
        <dbReference type="SAM" id="SignalP"/>
    </source>
</evidence>
<keyword evidence="5" id="KW-1185">Reference proteome</keyword>
<gene>
    <name evidence="3" type="ORF">FHR90_000805</name>
    <name evidence="4" type="ORF">HUK83_11410</name>
</gene>
<dbReference type="Proteomes" id="UP000557688">
    <property type="component" value="Unassembled WGS sequence"/>
</dbReference>